<sequence>MTARLYGDVLMENFLYSKASYTAEMAPRCNRWITVAHVSRSWRYTALHSPALWSDIRINGTLSGYISFLYTSLKLSGKLLKRITVEHEGELPAYAAYAVVYYARAQAGRIEKLWIESEGDYNIHHHLTFPMPSLEILSLHAKIFLKLRSVYAPWKWAPQTLTRLTHLILNDFHPWTVPSYDEFLDMLQACHNLEFLYLGHSCFPIKEDDDTPREREIYLPSSLRDMYIYDEADQMAEPMDALKLSSNTRLHLIPSYGVGSSEHHIVHAGCTRLYNTPFTDMQSRTTMTSRPSEFGQPAIQQ</sequence>
<accession>A0A8E2B0S0</accession>
<evidence type="ECO:0008006" key="4">
    <source>
        <dbReference type="Google" id="ProtNLM"/>
    </source>
</evidence>
<feature type="compositionally biased region" description="Polar residues" evidence="1">
    <location>
        <begin position="282"/>
        <end position="291"/>
    </location>
</feature>
<keyword evidence="3" id="KW-1185">Reference proteome</keyword>
<gene>
    <name evidence="2" type="ORF">OBBRIDRAFT_509625</name>
</gene>
<reference evidence="2 3" key="1">
    <citation type="submission" date="2016-07" db="EMBL/GenBank/DDBJ databases">
        <title>Draft genome of the white-rot fungus Obba rivulosa 3A-2.</title>
        <authorList>
            <consortium name="DOE Joint Genome Institute"/>
            <person name="Miettinen O."/>
            <person name="Riley R."/>
            <person name="Acob R."/>
            <person name="Barry K."/>
            <person name="Cullen D."/>
            <person name="De Vries R."/>
            <person name="Hainaut M."/>
            <person name="Hatakka A."/>
            <person name="Henrissat B."/>
            <person name="Hilden K."/>
            <person name="Kuo R."/>
            <person name="Labutti K."/>
            <person name="Lipzen A."/>
            <person name="Makela M.R."/>
            <person name="Sandor L."/>
            <person name="Spatafora J.W."/>
            <person name="Grigoriev I.V."/>
            <person name="Hibbett D.S."/>
        </authorList>
    </citation>
    <scope>NUCLEOTIDE SEQUENCE [LARGE SCALE GENOMIC DNA]</scope>
    <source>
        <strain evidence="2 3">3A-2</strain>
    </source>
</reference>
<feature type="region of interest" description="Disordered" evidence="1">
    <location>
        <begin position="282"/>
        <end position="301"/>
    </location>
</feature>
<evidence type="ECO:0000313" key="2">
    <source>
        <dbReference type="EMBL" id="OCH91745.1"/>
    </source>
</evidence>
<dbReference type="OrthoDB" id="2754773at2759"/>
<protein>
    <recommendedName>
        <fullName evidence="4">F-box domain-containing protein</fullName>
    </recommendedName>
</protein>
<proteinExistence type="predicted"/>
<dbReference type="AlphaFoldDB" id="A0A8E2B0S0"/>
<evidence type="ECO:0000313" key="3">
    <source>
        <dbReference type="Proteomes" id="UP000250043"/>
    </source>
</evidence>
<dbReference type="Proteomes" id="UP000250043">
    <property type="component" value="Unassembled WGS sequence"/>
</dbReference>
<evidence type="ECO:0000256" key="1">
    <source>
        <dbReference type="SAM" id="MobiDB-lite"/>
    </source>
</evidence>
<dbReference type="EMBL" id="KV722380">
    <property type="protein sequence ID" value="OCH91745.1"/>
    <property type="molecule type" value="Genomic_DNA"/>
</dbReference>
<name>A0A8E2B0S0_9APHY</name>
<dbReference type="SUPFAM" id="SSF52047">
    <property type="entry name" value="RNI-like"/>
    <property type="match status" value="1"/>
</dbReference>
<organism evidence="2 3">
    <name type="scientific">Obba rivulosa</name>
    <dbReference type="NCBI Taxonomy" id="1052685"/>
    <lineage>
        <taxon>Eukaryota</taxon>
        <taxon>Fungi</taxon>
        <taxon>Dikarya</taxon>
        <taxon>Basidiomycota</taxon>
        <taxon>Agaricomycotina</taxon>
        <taxon>Agaricomycetes</taxon>
        <taxon>Polyporales</taxon>
        <taxon>Gelatoporiaceae</taxon>
        <taxon>Obba</taxon>
    </lineage>
</organism>